<evidence type="ECO:0000259" key="4">
    <source>
        <dbReference type="PROSITE" id="PS50002"/>
    </source>
</evidence>
<evidence type="ECO:0000256" key="3">
    <source>
        <dbReference type="SAM" id="MobiDB-lite"/>
    </source>
</evidence>
<dbReference type="GO" id="GO:0140278">
    <property type="term" value="P:mitotic division septum assembly"/>
    <property type="evidence" value="ECO:0007669"/>
    <property type="project" value="TreeGrafter"/>
</dbReference>
<feature type="compositionally biased region" description="Low complexity" evidence="3">
    <location>
        <begin position="1402"/>
        <end position="1416"/>
    </location>
</feature>
<feature type="compositionally biased region" description="Basic and acidic residues" evidence="3">
    <location>
        <begin position="723"/>
        <end position="738"/>
    </location>
</feature>
<evidence type="ECO:0000313" key="5">
    <source>
        <dbReference type="EMBL" id="KAF3811198.1"/>
    </source>
</evidence>
<dbReference type="Pfam" id="PF24584">
    <property type="entry name" value="Ig_CYK3_C"/>
    <property type="match status" value="2"/>
</dbReference>
<organism evidence="5 6">
    <name type="scientific">Colletotrichum gloeosporioides</name>
    <name type="common">Anthracnose fungus</name>
    <name type="synonym">Glomerella cingulata</name>
    <dbReference type="NCBI Taxonomy" id="474922"/>
    <lineage>
        <taxon>Eukaryota</taxon>
        <taxon>Fungi</taxon>
        <taxon>Dikarya</taxon>
        <taxon>Ascomycota</taxon>
        <taxon>Pezizomycotina</taxon>
        <taxon>Sordariomycetes</taxon>
        <taxon>Hypocreomycetidae</taxon>
        <taxon>Glomerellales</taxon>
        <taxon>Glomerellaceae</taxon>
        <taxon>Colletotrichum</taxon>
        <taxon>Colletotrichum gloeosporioides species complex</taxon>
    </lineage>
</organism>
<feature type="compositionally biased region" description="Basic residues" evidence="3">
    <location>
        <begin position="393"/>
        <end position="406"/>
    </location>
</feature>
<dbReference type="PROSITE" id="PS50002">
    <property type="entry name" value="SH3"/>
    <property type="match status" value="1"/>
</dbReference>
<reference evidence="5" key="2">
    <citation type="submission" date="2020-03" db="EMBL/GenBank/DDBJ databases">
        <authorList>
            <person name="Fu F.-F."/>
            <person name="Chen J."/>
        </authorList>
    </citation>
    <scope>NUCLEOTIDE SEQUENCE</scope>
    <source>
        <strain evidence="5">Lc1</strain>
    </source>
</reference>
<dbReference type="SUPFAM" id="SSF54001">
    <property type="entry name" value="Cysteine proteinases"/>
    <property type="match status" value="1"/>
</dbReference>
<dbReference type="InterPro" id="IPR002931">
    <property type="entry name" value="Transglutaminase-like"/>
</dbReference>
<dbReference type="Pfam" id="PF01841">
    <property type="entry name" value="Transglut_core"/>
    <property type="match status" value="1"/>
</dbReference>
<dbReference type="InterPro" id="IPR038765">
    <property type="entry name" value="Papain-like_cys_pep_sf"/>
</dbReference>
<feature type="compositionally biased region" description="Basic and acidic residues" evidence="3">
    <location>
        <begin position="309"/>
        <end position="325"/>
    </location>
</feature>
<feature type="domain" description="SH3" evidence="4">
    <location>
        <begin position="173"/>
        <end position="236"/>
    </location>
</feature>
<feature type="compositionally biased region" description="Polar residues" evidence="3">
    <location>
        <begin position="239"/>
        <end position="249"/>
    </location>
</feature>
<feature type="compositionally biased region" description="Polar residues" evidence="3">
    <location>
        <begin position="334"/>
        <end position="368"/>
    </location>
</feature>
<dbReference type="SUPFAM" id="SSF50044">
    <property type="entry name" value="SH3-domain"/>
    <property type="match status" value="1"/>
</dbReference>
<feature type="compositionally biased region" description="Polar residues" evidence="3">
    <location>
        <begin position="1369"/>
        <end position="1383"/>
    </location>
</feature>
<dbReference type="InterPro" id="IPR056409">
    <property type="entry name" value="Ig_CYK3_C"/>
</dbReference>
<dbReference type="InterPro" id="IPR036028">
    <property type="entry name" value="SH3-like_dom_sf"/>
</dbReference>
<name>A0A8H4CW37_COLGL</name>
<dbReference type="Gene3D" id="2.30.30.40">
    <property type="entry name" value="SH3 Domains"/>
    <property type="match status" value="1"/>
</dbReference>
<sequence>MRQPHRRSQPVTSLSPAATLPRPDRTHGRGWGSPRRTVGQPLPPLVVFGVVAPPTSPSVCWLPRVRTPAGTDIHRIPFLEVVSDFQARLPLPSHVNSDFLITHSNKVIVDVHAKTAAFLTSSEANFPRDLQAPSSLRLATATELRDIDHRLIAHHSTTGILKSKCQDGASTAASADAVSVLVQGCLLMGRRDLGFIEGDLIECLNAGDGSWWTGRLWRDRRTVGVFPSNFVEVLPSDFRPTTRSASPLPDQTPSPSTPQKSRTFRKPFEAYAKAPHYTAAKQPEVYRTNPNPRPRGHSGESIHSAAPESSRRDRSPAPSMLRDRSPAPSALLSRENSFNETASTRMRAYTTPQPSGYVSRGNSFNDGAQQYIPRGRTPVNDYHRSRTPVPEHHRGRTPIPGHHRARTPVVDHHRARTPNPDHDLRARTPVPDYGHGSRANSYNTERGASPIPPHHASRDPSPAPSFSYKPYRPPQGKVDSPPPPPPPPHRHVGAPRHKQSMSYDSRHDIPRHGSNSSFEDRFNPRHGSNSSYDKRTDLVRQGSNASYENRHPPLDRHGSHLSYSHRPPAIQTQRMPSPAPPSPSASHMTPSPLREAMDGVIEQLDALGMPRDPTPDPALDPWSPESFNMVNDRQRRKNTYQRPLTSMGIAQQDEGYETWSGGSSRDQSYQNGQSGHREDKEQLPQLSNYVERMESRLKKMHQHSASMADLEDEGPKPPPKGALYERPKSSMGGPEERKLRGRKSAYDIGRNVLNRTFTTKTNSTSASSGNQSSTTQSSDRSLMSGSSAGAISATSAGSFARKTQKRAQSALGMRDADIERPETPFTGVTYHSSHASDVARPKSQAGFLEDPGLGGLVTPKPAKRSIFKKLLDTAKTGVASGRSSIAMGGDSPRSSPFARSMPNVASPAGNAISNITGMGSTGFGREAAREMGMANGVDWVQVRRDVNRSNSLSKNERNERRDRCQMLDYPALNPVDELYDGIEGDEGADGSPVEDPIDYQALNLTQVDKNSRFISSLPPMTTAVSLATTYVCRPYRSDVQRMRAIFTWVSEKICWEEDFEGEINTRRVIQSKRACAEEYAALVQEMCTAVGIHCEMVRGYLKTPGEIPEHNIMPRANHWWNAVLVDNEWRMVDCCMASPSYPRRHLYSSAGNGAADSWWFLARPTEICWTHIPEHHSQQHVCPPQAHEVLLNLPCACPPFFKNDLEMVDYNTAATRIEDLEMVHIKFNAPADVEVAAEVEVRGYTRDVDGDVFESGDVVKKRALAQAEWFNGIKRYTVKALLPGDEGQGTLKIYAGKRGLMHSIKDIPHPVAFALPIIHTGENPPYEFVTRHPTPHAQRHDIYVVQPQCQRLALNNTFVFAIRQHPSSLASSGSPMTPSSNPGGASPIPFARPSSALSMTASNVSGSNVSGNGSSGKKPAKLAIQTPGGKILRLMRKEDRRGISVGSRGIDEETSDGGTWETIIKCSEKGVWRGLVLADRTARWCVFAEWVCVG</sequence>
<evidence type="ECO:0000313" key="6">
    <source>
        <dbReference type="Proteomes" id="UP000613401"/>
    </source>
</evidence>
<dbReference type="FunFam" id="3.10.620.30:FF:000005">
    <property type="entry name" value="SH3 domain protein (Cyk3), putative"/>
    <property type="match status" value="1"/>
</dbReference>
<feature type="region of interest" description="Disordered" evidence="3">
    <location>
        <begin position="1"/>
        <end position="37"/>
    </location>
</feature>
<reference evidence="5" key="1">
    <citation type="journal article" date="2020" name="Phytopathology">
        <title>Genome sequence and comparative analysis of Colletotrichum gloeosporioides isolated from Liriodendron leaves.</title>
        <authorList>
            <person name="Fu F.F."/>
            <person name="Hao Z."/>
            <person name="Wang P."/>
            <person name="Lu Y."/>
            <person name="Xue L.J."/>
            <person name="Wei G."/>
            <person name="Tian Y."/>
            <person name="Baishi H."/>
            <person name="Xu H."/>
            <person name="Shi J."/>
            <person name="Cheng T."/>
            <person name="Wang G."/>
            <person name="Yi Y."/>
            <person name="Chen J."/>
        </authorList>
    </citation>
    <scope>NUCLEOTIDE SEQUENCE</scope>
    <source>
        <strain evidence="5">Lc1</strain>
    </source>
</reference>
<dbReference type="InterPro" id="IPR052557">
    <property type="entry name" value="CAP/Cytokinesis_protein"/>
</dbReference>
<feature type="region of interest" description="Disordered" evidence="3">
    <location>
        <begin position="277"/>
        <end position="827"/>
    </location>
</feature>
<dbReference type="PANTHER" id="PTHR46333">
    <property type="entry name" value="CYTOKINESIS PROTEIN 3"/>
    <property type="match status" value="1"/>
</dbReference>
<comment type="caution">
    <text evidence="5">The sequence shown here is derived from an EMBL/GenBank/DDBJ whole genome shotgun (WGS) entry which is preliminary data.</text>
</comment>
<feature type="region of interest" description="Disordered" evidence="3">
    <location>
        <begin position="237"/>
        <end position="264"/>
    </location>
</feature>
<dbReference type="RefSeq" id="XP_045270357.1">
    <property type="nucleotide sequence ID" value="XM_045401628.1"/>
</dbReference>
<keyword evidence="6" id="KW-1185">Reference proteome</keyword>
<proteinExistence type="predicted"/>
<protein>
    <submittedName>
        <fullName evidence="5">Cytokinesis protein 3</fullName>
    </submittedName>
</protein>
<feature type="compositionally biased region" description="Low complexity" evidence="3">
    <location>
        <begin position="761"/>
        <end position="800"/>
    </location>
</feature>
<evidence type="ECO:0000256" key="2">
    <source>
        <dbReference type="PROSITE-ProRule" id="PRU00192"/>
    </source>
</evidence>
<dbReference type="GeneID" id="69008681"/>
<gene>
    <name evidence="5" type="ORF">GCG54_00001512</name>
</gene>
<feature type="compositionally biased region" description="Basic residues" evidence="3">
    <location>
        <begin position="488"/>
        <end position="499"/>
    </location>
</feature>
<dbReference type="EMBL" id="WVTB01000007">
    <property type="protein sequence ID" value="KAF3811198.1"/>
    <property type="molecule type" value="Genomic_DNA"/>
</dbReference>
<feature type="compositionally biased region" description="Polar residues" evidence="3">
    <location>
        <begin position="660"/>
        <end position="674"/>
    </location>
</feature>
<dbReference type="InterPro" id="IPR001452">
    <property type="entry name" value="SH3_domain"/>
</dbReference>
<accession>A0A8H4CW37</accession>
<feature type="compositionally biased region" description="Basic and acidic residues" evidence="3">
    <location>
        <begin position="381"/>
        <end position="392"/>
    </location>
</feature>
<keyword evidence="1 2" id="KW-0728">SH3 domain</keyword>
<dbReference type="GO" id="GO:0110085">
    <property type="term" value="C:mitotic actomyosin contractile ring"/>
    <property type="evidence" value="ECO:0007669"/>
    <property type="project" value="TreeGrafter"/>
</dbReference>
<dbReference type="Proteomes" id="UP000613401">
    <property type="component" value="Unassembled WGS sequence"/>
</dbReference>
<dbReference type="Gene3D" id="3.10.620.30">
    <property type="match status" value="1"/>
</dbReference>
<evidence type="ECO:0000256" key="1">
    <source>
        <dbReference type="ARBA" id="ARBA00022443"/>
    </source>
</evidence>
<feature type="compositionally biased region" description="Basic and acidic residues" evidence="3">
    <location>
        <begin position="548"/>
        <end position="558"/>
    </location>
</feature>
<dbReference type="PANTHER" id="PTHR46333:SF2">
    <property type="entry name" value="CYTOKINESIS PROTEIN 3"/>
    <property type="match status" value="1"/>
</dbReference>
<feature type="region of interest" description="Disordered" evidence="3">
    <location>
        <begin position="1369"/>
        <end position="1422"/>
    </location>
</feature>
<dbReference type="SMART" id="SM00460">
    <property type="entry name" value="TGc"/>
    <property type="match status" value="1"/>
</dbReference>